<gene>
    <name evidence="5" type="ORF">S01H4_51314</name>
</gene>
<evidence type="ECO:0000256" key="3">
    <source>
        <dbReference type="ARBA" id="ARBA00022786"/>
    </source>
</evidence>
<dbReference type="SMART" id="SM00710">
    <property type="entry name" value="PbH1"/>
    <property type="match status" value="5"/>
</dbReference>
<dbReference type="InterPro" id="IPR007742">
    <property type="entry name" value="NosD_dom"/>
</dbReference>
<dbReference type="InterPro" id="IPR012334">
    <property type="entry name" value="Pectin_lyas_fold"/>
</dbReference>
<protein>
    <recommendedName>
        <fullName evidence="4">Periplasmic copper-binding protein NosD beta helix domain-containing protein</fullName>
    </recommendedName>
</protein>
<keyword evidence="2" id="KW-0677">Repeat</keyword>
<dbReference type="InterPro" id="IPR006626">
    <property type="entry name" value="PbH1"/>
</dbReference>
<feature type="non-terminal residue" evidence="5">
    <location>
        <position position="224"/>
    </location>
</feature>
<sequence length="224" mass="23885">MKKKIIGIFVCILFFGASVVSGINNQIEETEKSSRGNTLYVGGTGGGNYSKIQDAIDNASDGDTVFVYDDSAPYYEYVVINKSIDFIGENRDTTVIDGGNTGDVVYVGADWVNITGFTIKNGTIGIHLYSSSNNNTITGNTASNNYYGIYLRSSSNNTVTGNNASNNFCGIFLESSSNNMVTGNTANSNNYTGIHLDSSSNNTITGNNASNNDYGIYLLSSSNN</sequence>
<accession>X1CZW5</accession>
<proteinExistence type="predicted"/>
<dbReference type="PANTHER" id="PTHR22990">
    <property type="entry name" value="F-BOX ONLY PROTEIN"/>
    <property type="match status" value="1"/>
</dbReference>
<dbReference type="Pfam" id="PF05048">
    <property type="entry name" value="NosD"/>
    <property type="match status" value="1"/>
</dbReference>
<evidence type="ECO:0000259" key="4">
    <source>
        <dbReference type="Pfam" id="PF05048"/>
    </source>
</evidence>
<feature type="domain" description="Periplasmic copper-binding protein NosD beta helix" evidence="4">
    <location>
        <begin position="57"/>
        <end position="224"/>
    </location>
</feature>
<dbReference type="InterPro" id="IPR051550">
    <property type="entry name" value="SCF-Subunits/Alg-Epimerases"/>
</dbReference>
<comment type="pathway">
    <text evidence="1">Protein modification; protein ubiquitination.</text>
</comment>
<reference evidence="5" key="1">
    <citation type="journal article" date="2014" name="Front. Microbiol.">
        <title>High frequency of phylogenetically diverse reductive dehalogenase-homologous genes in deep subseafloor sedimentary metagenomes.</title>
        <authorList>
            <person name="Kawai M."/>
            <person name="Futagami T."/>
            <person name="Toyoda A."/>
            <person name="Takaki Y."/>
            <person name="Nishi S."/>
            <person name="Hori S."/>
            <person name="Arai W."/>
            <person name="Tsubouchi T."/>
            <person name="Morono Y."/>
            <person name="Uchiyama I."/>
            <person name="Ito T."/>
            <person name="Fujiyama A."/>
            <person name="Inagaki F."/>
            <person name="Takami H."/>
        </authorList>
    </citation>
    <scope>NUCLEOTIDE SEQUENCE</scope>
    <source>
        <strain evidence="5">Expedition CK06-06</strain>
    </source>
</reference>
<name>X1CZW5_9ZZZZ</name>
<dbReference type="InterPro" id="IPR022441">
    <property type="entry name" value="Para_beta_helix_rpt-2"/>
</dbReference>
<evidence type="ECO:0000256" key="1">
    <source>
        <dbReference type="ARBA" id="ARBA00004906"/>
    </source>
</evidence>
<dbReference type="InterPro" id="IPR011050">
    <property type="entry name" value="Pectin_lyase_fold/virulence"/>
</dbReference>
<dbReference type="SUPFAM" id="SSF51126">
    <property type="entry name" value="Pectin lyase-like"/>
    <property type="match status" value="1"/>
</dbReference>
<keyword evidence="3" id="KW-0833">Ubl conjugation pathway</keyword>
<evidence type="ECO:0000313" key="5">
    <source>
        <dbReference type="EMBL" id="GAG98417.1"/>
    </source>
</evidence>
<evidence type="ECO:0000256" key="2">
    <source>
        <dbReference type="ARBA" id="ARBA00022737"/>
    </source>
</evidence>
<dbReference type="EMBL" id="BART01029206">
    <property type="protein sequence ID" value="GAG98417.1"/>
    <property type="molecule type" value="Genomic_DNA"/>
</dbReference>
<dbReference type="AlphaFoldDB" id="X1CZW5"/>
<comment type="caution">
    <text evidence="5">The sequence shown here is derived from an EMBL/GenBank/DDBJ whole genome shotgun (WGS) entry which is preliminary data.</text>
</comment>
<dbReference type="NCBIfam" id="TIGR03804">
    <property type="entry name" value="para_beta_helix"/>
    <property type="match status" value="5"/>
</dbReference>
<dbReference type="Gene3D" id="2.160.20.10">
    <property type="entry name" value="Single-stranded right-handed beta-helix, Pectin lyase-like"/>
    <property type="match status" value="1"/>
</dbReference>
<dbReference type="PANTHER" id="PTHR22990:SF15">
    <property type="entry name" value="F-BOX ONLY PROTEIN 10"/>
    <property type="match status" value="1"/>
</dbReference>
<organism evidence="5">
    <name type="scientific">marine sediment metagenome</name>
    <dbReference type="NCBI Taxonomy" id="412755"/>
    <lineage>
        <taxon>unclassified sequences</taxon>
        <taxon>metagenomes</taxon>
        <taxon>ecological metagenomes</taxon>
    </lineage>
</organism>